<proteinExistence type="predicted"/>
<gene>
    <name evidence="2" type="ORF">OV079_31200</name>
</gene>
<evidence type="ECO:0000313" key="2">
    <source>
        <dbReference type="EMBL" id="MCY1009952.1"/>
    </source>
</evidence>
<sequence length="254" mass="25862">MISHIAVFKGMFFVTGLFGQLQAPATDAGVAVPPAPAASAPAAATSAPAAPAPAAPAPAPAAPAATDVPPAPAPAAADPNAAPADPYAAPQPGPVYVHQDMSPPPAPSPAPASKSRFVFAFLPGPTFGLSYLPSLNLPFFFGARLRHSPWALGFQFTGSFGLAERYVSGLATHRYHITALTSFGARGRGFASVGGGFAVRLLSPMVEVEGRVGFRFGSSRRGIVGGQVRLGYDFAHREGAPVPQVGAFIGVCTF</sequence>
<feature type="compositionally biased region" description="Low complexity" evidence="1">
    <location>
        <begin position="62"/>
        <end position="90"/>
    </location>
</feature>
<keyword evidence="3" id="KW-1185">Reference proteome</keyword>
<name>A0A9X3ETP1_9BACT</name>
<protein>
    <submittedName>
        <fullName evidence="2">Uncharacterized protein</fullName>
    </submittedName>
</protein>
<evidence type="ECO:0000256" key="1">
    <source>
        <dbReference type="SAM" id="MobiDB-lite"/>
    </source>
</evidence>
<organism evidence="2 3">
    <name type="scientific">Nannocystis pusilla</name>
    <dbReference type="NCBI Taxonomy" id="889268"/>
    <lineage>
        <taxon>Bacteria</taxon>
        <taxon>Pseudomonadati</taxon>
        <taxon>Myxococcota</taxon>
        <taxon>Polyangia</taxon>
        <taxon>Nannocystales</taxon>
        <taxon>Nannocystaceae</taxon>
        <taxon>Nannocystis</taxon>
    </lineage>
</organism>
<dbReference type="Proteomes" id="UP001150924">
    <property type="component" value="Unassembled WGS sequence"/>
</dbReference>
<dbReference type="AlphaFoldDB" id="A0A9X3ETP1"/>
<dbReference type="RefSeq" id="WP_267772717.1">
    <property type="nucleotide sequence ID" value="NZ_JAPNKE010000002.1"/>
</dbReference>
<feature type="compositionally biased region" description="Pro residues" evidence="1">
    <location>
        <begin position="50"/>
        <end position="61"/>
    </location>
</feature>
<reference evidence="2" key="1">
    <citation type="submission" date="2022-11" db="EMBL/GenBank/DDBJ databases">
        <title>Minimal conservation of predation-associated metabolite biosynthetic gene clusters underscores biosynthetic potential of Myxococcota including descriptions for ten novel species: Archangium lansinium sp. nov., Myxococcus landrumus sp. nov., Nannocystis bai.</title>
        <authorList>
            <person name="Ahearne A."/>
            <person name="Stevens C."/>
            <person name="Phillips K."/>
        </authorList>
    </citation>
    <scope>NUCLEOTIDE SEQUENCE</scope>
    <source>
        <strain evidence="2">Na p29</strain>
    </source>
</reference>
<feature type="region of interest" description="Disordered" evidence="1">
    <location>
        <begin position="47"/>
        <end position="109"/>
    </location>
</feature>
<dbReference type="EMBL" id="JAPNKE010000002">
    <property type="protein sequence ID" value="MCY1009952.1"/>
    <property type="molecule type" value="Genomic_DNA"/>
</dbReference>
<comment type="caution">
    <text evidence="2">The sequence shown here is derived from an EMBL/GenBank/DDBJ whole genome shotgun (WGS) entry which is preliminary data.</text>
</comment>
<evidence type="ECO:0000313" key="3">
    <source>
        <dbReference type="Proteomes" id="UP001150924"/>
    </source>
</evidence>
<accession>A0A9X3ETP1</accession>